<dbReference type="InterPro" id="IPR011123">
    <property type="entry name" value="Y_Y_Y"/>
</dbReference>
<dbReference type="InterPro" id="IPR018060">
    <property type="entry name" value="HTH_AraC"/>
</dbReference>
<keyword evidence="1" id="KW-0805">Transcription regulation</keyword>
<dbReference type="GO" id="GO:0003700">
    <property type="term" value="F:DNA-binding transcription factor activity"/>
    <property type="evidence" value="ECO:0007669"/>
    <property type="project" value="InterPro"/>
</dbReference>
<keyword evidence="4" id="KW-0472">Membrane</keyword>
<dbReference type="PANTHER" id="PTHR43280">
    <property type="entry name" value="ARAC-FAMILY TRANSCRIPTIONAL REGULATOR"/>
    <property type="match status" value="1"/>
</dbReference>
<evidence type="ECO:0000313" key="7">
    <source>
        <dbReference type="Proteomes" id="UP000070319"/>
    </source>
</evidence>
<keyword evidence="4" id="KW-0812">Transmembrane</keyword>
<keyword evidence="3" id="KW-0804">Transcription</keyword>
<dbReference type="Pfam" id="PF07495">
    <property type="entry name" value="Y_Y_Y"/>
    <property type="match status" value="1"/>
</dbReference>
<feature type="transmembrane region" description="Helical" evidence="4">
    <location>
        <begin position="760"/>
        <end position="778"/>
    </location>
</feature>
<evidence type="ECO:0000313" key="6">
    <source>
        <dbReference type="EMBL" id="KXT48108.1"/>
    </source>
</evidence>
<dbReference type="GO" id="GO:0043565">
    <property type="term" value="F:sequence-specific DNA binding"/>
    <property type="evidence" value="ECO:0007669"/>
    <property type="project" value="InterPro"/>
</dbReference>
<proteinExistence type="predicted"/>
<name>A0A139L9I6_9BACE</name>
<dbReference type="Gene3D" id="2.130.10.10">
    <property type="entry name" value="YVTN repeat-like/Quinoprotein amine dehydrogenase"/>
    <property type="match status" value="3"/>
</dbReference>
<keyword evidence="2" id="KW-0238">DNA-binding</keyword>
<dbReference type="InterPro" id="IPR011110">
    <property type="entry name" value="Reg_prop"/>
</dbReference>
<dbReference type="PANTHER" id="PTHR43280:SF29">
    <property type="entry name" value="ARAC-FAMILY TRANSCRIPTIONAL REGULATOR"/>
    <property type="match status" value="1"/>
</dbReference>
<dbReference type="Gene3D" id="2.60.40.10">
    <property type="entry name" value="Immunoglobulins"/>
    <property type="match status" value="1"/>
</dbReference>
<dbReference type="SMART" id="SM00342">
    <property type="entry name" value="HTH_ARAC"/>
    <property type="match status" value="1"/>
</dbReference>
<keyword evidence="4" id="KW-1133">Transmembrane helix</keyword>
<feature type="domain" description="HTH araC/xylS-type" evidence="5">
    <location>
        <begin position="823"/>
        <end position="931"/>
    </location>
</feature>
<dbReference type="AlphaFoldDB" id="A0A139L9I6"/>
<dbReference type="SUPFAM" id="SSF63829">
    <property type="entry name" value="Calcium-dependent phosphotriesterase"/>
    <property type="match status" value="1"/>
</dbReference>
<dbReference type="EMBL" id="LTDF01000103">
    <property type="protein sequence ID" value="KXT48108.1"/>
    <property type="molecule type" value="Genomic_DNA"/>
</dbReference>
<dbReference type="PROSITE" id="PS01124">
    <property type="entry name" value="HTH_ARAC_FAMILY_2"/>
    <property type="match status" value="1"/>
</dbReference>
<dbReference type="Pfam" id="PF07494">
    <property type="entry name" value="Reg_prop"/>
    <property type="match status" value="2"/>
</dbReference>
<dbReference type="RefSeq" id="WP_061436753.1">
    <property type="nucleotide sequence ID" value="NZ_KQ968706.1"/>
</dbReference>
<sequence>MYRNERYHIVKNISKYIILLFLLFGFLPGYSLPSVFRGLSVTEGLSDLVVNALYKDSIGYVWIGTGNSLERFDGTRLKHFLISGANEKIKRVNAIAEMEGNQIWMGNGMGLWRVNTEKDILEPIAAETLHYGVRTLLPDGKGTLYIGSEAGLFIYKNGNLEQKLIDPNVLSASNIITGLSLSEDGILWIATNDGLYSLTLADKKIVPYHNIVEDKHFCSYNNITRIGNVLYLGTMGQGIISFDTQTHKFRPFIDVGCNVISSLSGDGKDMLYVGTDGNGVHFISTKQMKVLRSLRHEPGKDESIRSNSVYSLLVDRDGLIWIGFYQLGLDYSLYQSGLFSTYSYLPYFDSKDMPVRSIAITEHEKLVGSRDGLFYINEEQRRFKNFKSPELRSSMIFCIYKFQDKYYIGTYGGGMYIFNPADLTIHDFEPNEPQPFMRGQIFSIKADNKDQLWIGTSMGLYCYKDGKRIKQYTSANSKLPEGNVYEIYFDSTHKGWICTENGMCIWDPSSESLKTDIFPENFIHKEKIRVVYEDSDHNLYFLPDKGSMCISDLSMSRFRRLQPDTQLEGKDGMFILEDDEKWLWIGTNNGLYRYDKKETFIPYNFIDGIPSSIFTLCPPVQDQQGNIWMGNSKGLIYMNFKQNNQMKRYTYPLTITDIYVNGKKSLHPVVESGKVPEIQLESSQNNLTFHFSGFTYTEPAYMTYEYKLEGEDEDWQILTGKSEITYYDLSSGNYLFKLRYIGNPDSEVRTAVHIAYPVETWSIIAVSIALAFIGYIYYQRKRKAKQTKNIQIQLPEDVQEPEKQEKTVELKYKTNKISTEECQRLTEKLEALMHRDKPYTNPDLKIADLATMLGRSAHTLSYLFNQHLNRNYYDYINDYRIEEFKRLINEDEYSKYTLGALAELCGFSSRASFFRYFKKATGITPNEYIRSIGKNNDE</sequence>
<dbReference type="Proteomes" id="UP000070319">
    <property type="component" value="Unassembled WGS sequence"/>
</dbReference>
<dbReference type="Pfam" id="PF12833">
    <property type="entry name" value="HTH_18"/>
    <property type="match status" value="1"/>
</dbReference>
<gene>
    <name evidence="6" type="ORF">HMPREF2531_02947</name>
</gene>
<comment type="caution">
    <text evidence="6">The sequence shown here is derived from an EMBL/GenBank/DDBJ whole genome shotgun (WGS) entry which is preliminary data.</text>
</comment>
<dbReference type="SUPFAM" id="SSF46689">
    <property type="entry name" value="Homeodomain-like"/>
    <property type="match status" value="1"/>
</dbReference>
<dbReference type="InterPro" id="IPR011047">
    <property type="entry name" value="Quinoprotein_ADH-like_sf"/>
</dbReference>
<dbReference type="SUPFAM" id="SSF50998">
    <property type="entry name" value="Quinoprotein alcohol dehydrogenase-like"/>
    <property type="match status" value="1"/>
</dbReference>
<reference evidence="6 7" key="1">
    <citation type="submission" date="2016-02" db="EMBL/GenBank/DDBJ databases">
        <authorList>
            <person name="Wen L."/>
            <person name="He K."/>
            <person name="Yang H."/>
        </authorList>
    </citation>
    <scope>NUCLEOTIDE SEQUENCE [LARGE SCALE GENOMIC DNA]</scope>
    <source>
        <strain evidence="6 7">KLE1704</strain>
    </source>
</reference>
<evidence type="ECO:0000256" key="2">
    <source>
        <dbReference type="ARBA" id="ARBA00023125"/>
    </source>
</evidence>
<dbReference type="InterPro" id="IPR009057">
    <property type="entry name" value="Homeodomain-like_sf"/>
</dbReference>
<protein>
    <submittedName>
        <fullName evidence="6">Transcriptional regulator, AraC family</fullName>
    </submittedName>
</protein>
<accession>A0A139L9I6</accession>
<evidence type="ECO:0000256" key="4">
    <source>
        <dbReference type="SAM" id="Phobius"/>
    </source>
</evidence>
<evidence type="ECO:0000256" key="3">
    <source>
        <dbReference type="ARBA" id="ARBA00023163"/>
    </source>
</evidence>
<dbReference type="InterPro" id="IPR015943">
    <property type="entry name" value="WD40/YVTN_repeat-like_dom_sf"/>
</dbReference>
<dbReference type="PATRIC" id="fig|329854.7.peg.3003"/>
<organism evidence="6">
    <name type="scientific">Bacteroides intestinalis</name>
    <dbReference type="NCBI Taxonomy" id="329854"/>
    <lineage>
        <taxon>Bacteria</taxon>
        <taxon>Pseudomonadati</taxon>
        <taxon>Bacteroidota</taxon>
        <taxon>Bacteroidia</taxon>
        <taxon>Bacteroidales</taxon>
        <taxon>Bacteroidaceae</taxon>
        <taxon>Bacteroides</taxon>
    </lineage>
</organism>
<dbReference type="InterPro" id="IPR013783">
    <property type="entry name" value="Ig-like_fold"/>
</dbReference>
<evidence type="ECO:0000259" key="5">
    <source>
        <dbReference type="PROSITE" id="PS01124"/>
    </source>
</evidence>
<evidence type="ECO:0000256" key="1">
    <source>
        <dbReference type="ARBA" id="ARBA00023015"/>
    </source>
</evidence>
<dbReference type="Gene3D" id="1.10.10.60">
    <property type="entry name" value="Homeodomain-like"/>
    <property type="match status" value="2"/>
</dbReference>